<comment type="caution">
    <text evidence="6">The sequence shown here is derived from an EMBL/GenBank/DDBJ whole genome shotgun (WGS) entry which is preliminary data.</text>
</comment>
<dbReference type="Gene3D" id="1.10.357.10">
    <property type="entry name" value="Tetracycline Repressor, domain 2"/>
    <property type="match status" value="1"/>
</dbReference>
<proteinExistence type="predicted"/>
<dbReference type="Pfam" id="PF00440">
    <property type="entry name" value="TetR_N"/>
    <property type="match status" value="1"/>
</dbReference>
<sequence length="214" mass="24634">MNKENTPPKAPGLRERQRAARRQGILFAAGDLFEINGFESTSLEDVAVKAELSIPTIYSFFKSKQDLLLGLIEEDRYLSVPKLEALLEDLADDPVAVFVEFGRIMFMHGYDFRHKKVWREIMAASFRVSEDQNRYREMQLLNGQYIRAAIDKLCDKGSLRADLNRDSALRLLQNNLSRVFQLYILNEEMTVEEMMAMLQQDLSTLMSGMREAAI</sequence>
<dbReference type="PRINTS" id="PR00455">
    <property type="entry name" value="HTHTETR"/>
</dbReference>
<evidence type="ECO:0000256" key="2">
    <source>
        <dbReference type="ARBA" id="ARBA00023125"/>
    </source>
</evidence>
<reference evidence="6 7" key="1">
    <citation type="submission" date="2021-03" db="EMBL/GenBank/DDBJ databases">
        <authorList>
            <person name="D'Agostino P."/>
            <person name="Huntemann M."/>
            <person name="Clum A."/>
            <person name="Spunde A."/>
            <person name="Palaniappan K."/>
            <person name="Ritter S."/>
            <person name="Mikhailova N."/>
            <person name="Chen I.-M."/>
            <person name="Stamatis D."/>
            <person name="Reddy T."/>
            <person name="O'Malley R."/>
            <person name="Daum C."/>
            <person name="Shapiro N."/>
            <person name="Ivanova N."/>
            <person name="Kyrpides N."/>
            <person name="Woyke T."/>
        </authorList>
    </citation>
    <scope>NUCLEOTIDE SEQUENCE [LARGE SCALE GENOMIC DNA]</scope>
    <source>
        <strain evidence="6 7">WS4403</strain>
    </source>
</reference>
<dbReference type="SUPFAM" id="SSF46689">
    <property type="entry name" value="Homeodomain-like"/>
    <property type="match status" value="1"/>
</dbReference>
<dbReference type="PANTHER" id="PTHR30055:SF234">
    <property type="entry name" value="HTH-TYPE TRANSCRIPTIONAL REGULATOR BETI"/>
    <property type="match status" value="1"/>
</dbReference>
<dbReference type="InterPro" id="IPR009057">
    <property type="entry name" value="Homeodomain-like_sf"/>
</dbReference>
<dbReference type="PANTHER" id="PTHR30055">
    <property type="entry name" value="HTH-TYPE TRANSCRIPTIONAL REGULATOR RUTR"/>
    <property type="match status" value="1"/>
</dbReference>
<dbReference type="EMBL" id="JAGGMQ010000001">
    <property type="protein sequence ID" value="MBP2171401.1"/>
    <property type="molecule type" value="Genomic_DNA"/>
</dbReference>
<dbReference type="Proteomes" id="UP001195624">
    <property type="component" value="Unassembled WGS sequence"/>
</dbReference>
<evidence type="ECO:0000313" key="6">
    <source>
        <dbReference type="EMBL" id="MBP2171401.1"/>
    </source>
</evidence>
<evidence type="ECO:0000256" key="3">
    <source>
        <dbReference type="ARBA" id="ARBA00023163"/>
    </source>
</evidence>
<feature type="domain" description="HTH tetR-type" evidence="5">
    <location>
        <begin position="19"/>
        <end position="79"/>
    </location>
</feature>
<keyword evidence="3" id="KW-0804">Transcription</keyword>
<accession>A0ABS4PH15</accession>
<gene>
    <name evidence="6" type="ORF">J2125_004593</name>
</gene>
<protein>
    <submittedName>
        <fullName evidence="6">AcrR family transcriptional regulator</fullName>
    </submittedName>
</protein>
<dbReference type="InterPro" id="IPR023772">
    <property type="entry name" value="DNA-bd_HTH_TetR-type_CS"/>
</dbReference>
<feature type="DNA-binding region" description="H-T-H motif" evidence="4">
    <location>
        <begin position="42"/>
        <end position="61"/>
    </location>
</feature>
<evidence type="ECO:0000256" key="1">
    <source>
        <dbReference type="ARBA" id="ARBA00023015"/>
    </source>
</evidence>
<keyword evidence="2 4" id="KW-0238">DNA-binding</keyword>
<evidence type="ECO:0000259" key="5">
    <source>
        <dbReference type="PROSITE" id="PS50977"/>
    </source>
</evidence>
<evidence type="ECO:0000256" key="4">
    <source>
        <dbReference type="PROSITE-ProRule" id="PRU00335"/>
    </source>
</evidence>
<dbReference type="InterPro" id="IPR001647">
    <property type="entry name" value="HTH_TetR"/>
</dbReference>
<keyword evidence="1" id="KW-0805">Transcription regulation</keyword>
<organism evidence="6 7">
    <name type="scientific">Winslowiella toletana</name>
    <dbReference type="NCBI Taxonomy" id="92490"/>
    <lineage>
        <taxon>Bacteria</taxon>
        <taxon>Pseudomonadati</taxon>
        <taxon>Pseudomonadota</taxon>
        <taxon>Gammaproteobacteria</taxon>
        <taxon>Enterobacterales</taxon>
        <taxon>Erwiniaceae</taxon>
        <taxon>Winslowiella</taxon>
    </lineage>
</organism>
<dbReference type="RefSeq" id="WP_209499546.1">
    <property type="nucleotide sequence ID" value="NZ_JAGGMQ010000001.1"/>
</dbReference>
<dbReference type="InterPro" id="IPR050109">
    <property type="entry name" value="HTH-type_TetR-like_transc_reg"/>
</dbReference>
<name>A0ABS4PH15_9GAMM</name>
<keyword evidence="7" id="KW-1185">Reference proteome</keyword>
<evidence type="ECO:0000313" key="7">
    <source>
        <dbReference type="Proteomes" id="UP001195624"/>
    </source>
</evidence>
<dbReference type="PROSITE" id="PS01081">
    <property type="entry name" value="HTH_TETR_1"/>
    <property type="match status" value="1"/>
</dbReference>
<reference evidence="7" key="2">
    <citation type="submission" date="2023-07" db="EMBL/GenBank/DDBJ databases">
        <title>Genome mining of underrepresented organisms for secondary metabolites.</title>
        <authorList>
            <person name="D'Agostino P.M."/>
        </authorList>
    </citation>
    <scope>NUCLEOTIDE SEQUENCE [LARGE SCALE GENOMIC DNA]</scope>
    <source>
        <strain evidence="7">WS4403</strain>
    </source>
</reference>
<dbReference type="PROSITE" id="PS50977">
    <property type="entry name" value="HTH_TETR_2"/>
    <property type="match status" value="1"/>
</dbReference>